<evidence type="ECO:0000313" key="3">
    <source>
        <dbReference type="Proteomes" id="UP001152484"/>
    </source>
</evidence>
<gene>
    <name evidence="2" type="ORF">CEURO_LOCUS4272</name>
</gene>
<comment type="caution">
    <text evidence="2">The sequence shown here is derived from an EMBL/GenBank/DDBJ whole genome shotgun (WGS) entry which is preliminary data.</text>
</comment>
<accession>A0A9P0YR50</accession>
<dbReference type="EMBL" id="CAMAPE010000008">
    <property type="protein sequence ID" value="CAH9072266.1"/>
    <property type="molecule type" value="Genomic_DNA"/>
</dbReference>
<sequence length="113" mass="12206">MTSNEGILQNKSIYSGPLKITVANGSSLPVMTVGELHLSTLPRPLHLKSVYHVPNLKYNLLSIQRLCADNNCFVIFDKNSICIKDTISGKVLLQASSNGGVYPISLIHSSPVA</sequence>
<dbReference type="InterPro" id="IPR054722">
    <property type="entry name" value="PolX-like_BBD"/>
</dbReference>
<proteinExistence type="predicted"/>
<dbReference type="AlphaFoldDB" id="A0A9P0YR50"/>
<evidence type="ECO:0000313" key="2">
    <source>
        <dbReference type="EMBL" id="CAH9072266.1"/>
    </source>
</evidence>
<name>A0A9P0YR50_CUSEU</name>
<keyword evidence="3" id="KW-1185">Reference proteome</keyword>
<evidence type="ECO:0000259" key="1">
    <source>
        <dbReference type="Pfam" id="PF22936"/>
    </source>
</evidence>
<dbReference type="Pfam" id="PF22936">
    <property type="entry name" value="Pol_BBD"/>
    <property type="match status" value="1"/>
</dbReference>
<dbReference type="Proteomes" id="UP001152484">
    <property type="component" value="Unassembled WGS sequence"/>
</dbReference>
<feature type="domain" description="Retrovirus-related Pol polyprotein from transposon TNT 1-94-like beta-barrel" evidence="1">
    <location>
        <begin position="1"/>
        <end position="67"/>
    </location>
</feature>
<reference evidence="2" key="1">
    <citation type="submission" date="2022-07" db="EMBL/GenBank/DDBJ databases">
        <authorList>
            <person name="Macas J."/>
            <person name="Novak P."/>
            <person name="Neumann P."/>
        </authorList>
    </citation>
    <scope>NUCLEOTIDE SEQUENCE</scope>
</reference>
<feature type="non-terminal residue" evidence="2">
    <location>
        <position position="113"/>
    </location>
</feature>
<dbReference type="OrthoDB" id="1306154at2759"/>
<protein>
    <recommendedName>
        <fullName evidence="1">Retrovirus-related Pol polyprotein from transposon TNT 1-94-like beta-barrel domain-containing protein</fullName>
    </recommendedName>
</protein>
<organism evidence="2 3">
    <name type="scientific">Cuscuta europaea</name>
    <name type="common">European dodder</name>
    <dbReference type="NCBI Taxonomy" id="41803"/>
    <lineage>
        <taxon>Eukaryota</taxon>
        <taxon>Viridiplantae</taxon>
        <taxon>Streptophyta</taxon>
        <taxon>Embryophyta</taxon>
        <taxon>Tracheophyta</taxon>
        <taxon>Spermatophyta</taxon>
        <taxon>Magnoliopsida</taxon>
        <taxon>eudicotyledons</taxon>
        <taxon>Gunneridae</taxon>
        <taxon>Pentapetalae</taxon>
        <taxon>asterids</taxon>
        <taxon>lamiids</taxon>
        <taxon>Solanales</taxon>
        <taxon>Convolvulaceae</taxon>
        <taxon>Cuscuteae</taxon>
        <taxon>Cuscuta</taxon>
        <taxon>Cuscuta subgen. Cuscuta</taxon>
    </lineage>
</organism>